<evidence type="ECO:0000256" key="7">
    <source>
        <dbReference type="ARBA" id="ARBA00022729"/>
    </source>
</evidence>
<keyword evidence="10 13" id="KW-0472">Membrane</keyword>
<evidence type="ECO:0000256" key="8">
    <source>
        <dbReference type="ARBA" id="ARBA00022737"/>
    </source>
</evidence>
<evidence type="ECO:0000256" key="11">
    <source>
        <dbReference type="ARBA" id="ARBA00023170"/>
    </source>
</evidence>
<dbReference type="Proteomes" id="UP000494165">
    <property type="component" value="Unassembled WGS sequence"/>
</dbReference>
<evidence type="ECO:0000313" key="16">
    <source>
        <dbReference type="EMBL" id="CAB3359330.1"/>
    </source>
</evidence>
<keyword evidence="4" id="KW-1003">Cell membrane</keyword>
<dbReference type="SMART" id="SM00365">
    <property type="entry name" value="LRR_SD22"/>
    <property type="match status" value="7"/>
</dbReference>
<dbReference type="InterPro" id="IPR001611">
    <property type="entry name" value="Leu-rich_rpt"/>
</dbReference>
<dbReference type="SMART" id="SM00364">
    <property type="entry name" value="LRR_BAC"/>
    <property type="match status" value="7"/>
</dbReference>
<comment type="subcellular location">
    <subcellularLocation>
        <location evidence="1">Cell membrane</location>
    </subcellularLocation>
    <subcellularLocation>
        <location evidence="2">Membrane</location>
        <topology evidence="2">Single-pass type I membrane protein</topology>
    </subcellularLocation>
</comment>
<evidence type="ECO:0000256" key="10">
    <source>
        <dbReference type="ARBA" id="ARBA00023136"/>
    </source>
</evidence>
<keyword evidence="6 13" id="KW-0812">Transmembrane</keyword>
<keyword evidence="9 13" id="KW-1133">Transmembrane helix</keyword>
<name>A0A8S1BSR8_9INSE</name>
<evidence type="ECO:0000256" key="14">
    <source>
        <dbReference type="SAM" id="SignalP"/>
    </source>
</evidence>
<dbReference type="Pfam" id="PF01582">
    <property type="entry name" value="TIR"/>
    <property type="match status" value="1"/>
</dbReference>
<keyword evidence="7 14" id="KW-0732">Signal</keyword>
<dbReference type="InterPro" id="IPR050328">
    <property type="entry name" value="Dev_Immune_Receptor"/>
</dbReference>
<dbReference type="InterPro" id="IPR000157">
    <property type="entry name" value="TIR_dom"/>
</dbReference>
<evidence type="ECO:0000256" key="13">
    <source>
        <dbReference type="SAM" id="Phobius"/>
    </source>
</evidence>
<dbReference type="InterPro" id="IPR035897">
    <property type="entry name" value="Toll_tir_struct_dom_sf"/>
</dbReference>
<dbReference type="SUPFAM" id="SSF52200">
    <property type="entry name" value="Toll/Interleukin receptor TIR domain"/>
    <property type="match status" value="1"/>
</dbReference>
<gene>
    <name evidence="16" type="ORF">CLODIP_2_CD05167</name>
</gene>
<dbReference type="GO" id="GO:0031012">
    <property type="term" value="C:extracellular matrix"/>
    <property type="evidence" value="ECO:0007669"/>
    <property type="project" value="TreeGrafter"/>
</dbReference>
<accession>A0A8S1BSR8</accession>
<evidence type="ECO:0000256" key="9">
    <source>
        <dbReference type="ARBA" id="ARBA00022989"/>
    </source>
</evidence>
<dbReference type="InterPro" id="IPR032675">
    <property type="entry name" value="LRR_dom_sf"/>
</dbReference>
<feature type="signal peptide" evidence="14">
    <location>
        <begin position="1"/>
        <end position="24"/>
    </location>
</feature>
<keyword evidence="11" id="KW-0675">Receptor</keyword>
<feature type="transmembrane region" description="Helical" evidence="13">
    <location>
        <begin position="1055"/>
        <end position="1079"/>
    </location>
</feature>
<evidence type="ECO:0000256" key="4">
    <source>
        <dbReference type="ARBA" id="ARBA00022475"/>
    </source>
</evidence>
<evidence type="ECO:0000256" key="1">
    <source>
        <dbReference type="ARBA" id="ARBA00004236"/>
    </source>
</evidence>
<reference evidence="16 17" key="1">
    <citation type="submission" date="2020-04" db="EMBL/GenBank/DDBJ databases">
        <authorList>
            <person name="Alioto T."/>
            <person name="Alioto T."/>
            <person name="Gomez Garrido J."/>
        </authorList>
    </citation>
    <scope>NUCLEOTIDE SEQUENCE [LARGE SCALE GENOMIC DNA]</scope>
</reference>
<keyword evidence="8" id="KW-0677">Repeat</keyword>
<comment type="similarity">
    <text evidence="3">Belongs to the Toll-like receptor family.</text>
</comment>
<feature type="region of interest" description="Disordered" evidence="12">
    <location>
        <begin position="1382"/>
        <end position="1402"/>
    </location>
</feature>
<dbReference type="SMART" id="SM00255">
    <property type="entry name" value="TIR"/>
    <property type="match status" value="1"/>
</dbReference>
<organism evidence="16 17">
    <name type="scientific">Cloeon dipterum</name>
    <dbReference type="NCBI Taxonomy" id="197152"/>
    <lineage>
        <taxon>Eukaryota</taxon>
        <taxon>Metazoa</taxon>
        <taxon>Ecdysozoa</taxon>
        <taxon>Arthropoda</taxon>
        <taxon>Hexapoda</taxon>
        <taxon>Insecta</taxon>
        <taxon>Pterygota</taxon>
        <taxon>Palaeoptera</taxon>
        <taxon>Ephemeroptera</taxon>
        <taxon>Pisciforma</taxon>
        <taxon>Baetidae</taxon>
        <taxon>Cloeon</taxon>
    </lineage>
</organism>
<keyword evidence="5" id="KW-0433">Leucine-rich repeat</keyword>
<evidence type="ECO:0000256" key="6">
    <source>
        <dbReference type="ARBA" id="ARBA00022692"/>
    </source>
</evidence>
<protein>
    <recommendedName>
        <fullName evidence="15">TIR domain-containing protein</fullName>
    </recommendedName>
</protein>
<dbReference type="EMBL" id="CADEPI010000001">
    <property type="protein sequence ID" value="CAB3359330.1"/>
    <property type="molecule type" value="Genomic_DNA"/>
</dbReference>
<dbReference type="SMART" id="SM00082">
    <property type="entry name" value="LRRCT"/>
    <property type="match status" value="1"/>
</dbReference>
<keyword evidence="17" id="KW-1185">Reference proteome</keyword>
<dbReference type="SUPFAM" id="SSF52058">
    <property type="entry name" value="L domain-like"/>
    <property type="match status" value="4"/>
</dbReference>
<evidence type="ECO:0000259" key="15">
    <source>
        <dbReference type="PROSITE" id="PS50104"/>
    </source>
</evidence>
<dbReference type="Pfam" id="PF00560">
    <property type="entry name" value="LRR_1"/>
    <property type="match status" value="1"/>
</dbReference>
<dbReference type="InterPro" id="IPR003591">
    <property type="entry name" value="Leu-rich_rpt_typical-subtyp"/>
</dbReference>
<dbReference type="FunFam" id="3.80.10.10:FF:001164">
    <property type="entry name" value="GH01279p"/>
    <property type="match status" value="1"/>
</dbReference>
<dbReference type="PANTHER" id="PTHR24373">
    <property type="entry name" value="SLIT RELATED LEUCINE-RICH REPEAT NEURONAL PROTEIN"/>
    <property type="match status" value="1"/>
</dbReference>
<dbReference type="Gene3D" id="3.40.50.10140">
    <property type="entry name" value="Toll/interleukin-1 receptor homology (TIR) domain"/>
    <property type="match status" value="1"/>
</dbReference>
<dbReference type="OrthoDB" id="2015831at2759"/>
<dbReference type="PANTHER" id="PTHR24373:SF275">
    <property type="entry name" value="TIR DOMAIN-CONTAINING PROTEIN"/>
    <property type="match status" value="1"/>
</dbReference>
<feature type="domain" description="TIR" evidence="15">
    <location>
        <begin position="1123"/>
        <end position="1261"/>
    </location>
</feature>
<comment type="caution">
    <text evidence="16">The sequence shown here is derived from an EMBL/GenBank/DDBJ whole genome shotgun (WGS) entry which is preliminary data.</text>
</comment>
<evidence type="ECO:0000256" key="3">
    <source>
        <dbReference type="ARBA" id="ARBA00009634"/>
    </source>
</evidence>
<evidence type="ECO:0000256" key="5">
    <source>
        <dbReference type="ARBA" id="ARBA00022614"/>
    </source>
</evidence>
<feature type="region of interest" description="Disordered" evidence="12">
    <location>
        <begin position="59"/>
        <end position="80"/>
    </location>
</feature>
<feature type="compositionally biased region" description="Low complexity" evidence="12">
    <location>
        <begin position="59"/>
        <end position="77"/>
    </location>
</feature>
<dbReference type="SMART" id="SM00013">
    <property type="entry name" value="LRRNT"/>
    <property type="match status" value="1"/>
</dbReference>
<proteinExistence type="inferred from homology"/>
<dbReference type="Gene3D" id="3.80.10.10">
    <property type="entry name" value="Ribonuclease Inhibitor"/>
    <property type="match status" value="5"/>
</dbReference>
<feature type="chain" id="PRO_5035912193" description="TIR domain-containing protein" evidence="14">
    <location>
        <begin position="25"/>
        <end position="1424"/>
    </location>
</feature>
<dbReference type="InterPro" id="IPR000483">
    <property type="entry name" value="Cys-rich_flank_reg_C"/>
</dbReference>
<sequence length="1424" mass="159363">MHNVNFSILVLGALLSGAVLVSHGFRYEAPEFCSWALENNETSRVSVLCKVRTLAGEPAANRTSNTPAAASSSSSSSITGLQADGTSRLRIECNVVLFFESILSPGFLSRLNQLEDLEIEHCKLAQLQEGAFYGMSSLKKLAVRTHNGDWLSARQLDVTDASFDGLKELQSLDLAYNNMRHVPTSVFCSLANLNELNLSHNALQHLDPTLLGGTSADSLLADEAVADGDESPSGGSSSSEGCEVDVITLDVSFNNLTDLPSVLSSPRRRRLKHLYAQNNQLTALRASSLAGLASLQKLNVSSNQLVDLPAVPLRETCRDLREVNLRENSLHDLRDTFQRLEQLLVLDVAKNRLVNLGSSLAGLIRLIVLDLSGNALTRLEQPAFKDLYSLQILDLRDNAIASVADDAFLPLYNLHTLNLAGNRLSHIGPSLLNGLFVMSKLTLSLNLITEIDPIAFRNCSDLKELDISGNELTEVPAALTELPFLRTLDLGENRITGFRNGSFKNMHHLTGLRLIDNNIGNITAGMLWDLVGLQVLSIAKNKILHVERGAFERNERLEAIRLDANYLTDVNGVFTALPSLVWLNLSDNHLVWFDYAFVPLSLQWLDIHSNFVEKLGNYYEIKDGFHLRTIDVSHNKLTELGPLSIPNSVEIFFANNNKITKVTSGTFAAKQNLTRVDLYANDLEYLDLSSLQISHSNDEGLRISTDENGEFPGLEVARPLPEFYLGGNPFRCDCTMEWLQRVNNMTHNDHLRGRYPRVMDLDDVVCRMTHSRNMPPSESTTMAPVHIPVLEARSSNFLCRYETHCYALCHCCDFDACDCEMTCPTNCTCYHDESWGANVVDCSSSNHMTLPSSIPMDATEVFLDGNNIRELRNHAFIGRKKVQTLYANRSNVETIQNLTFNGLNSLQVLYLHENKIKVLRGYEFDNLMSLRELYLQHNRLTHIGNATFLPLIELRLLRLDGNKLASFSMWQLLKTNLVLTHLYLNSNPWACRCRFVHALSEWVQVPKRNITDGGASKCLENFNNEEICSHEEEDDDDVVSTAVLGTLPRLFMNDYLPTVVGTLFVVLLVIVLAILAFAYRDNVRLWVFARYGIRLFHKTSSAAAGVSAASATLAAVKREDKDKLYDAYVCYSPKDEEGLVHSISTGLEDGNPYYSLCLHYRDLPPIAGSRDTAICEASDASRRVILVVTRNFLQTEWPRREFRAALHESLHGRTFKLIIVEEVGGLSPEVERDPDLRPYLKTARRIRWGDKRFWERLMYAMPEGKQRENMHIFRQNLNYTLDGRGHHHPLHAHHSIVSGTMPSKRKQMNAPLNNHPLFSIKREDGHVVSASVPSPRLLHAVGRAPVYTGGSISPRSSEHIYSSIDSDYSTMERANMAPNVRVLQQQQQQASPGPPLPQHQHPSVWRTATNTTVVDQGGVQAYLV</sequence>
<evidence type="ECO:0000256" key="12">
    <source>
        <dbReference type="SAM" id="MobiDB-lite"/>
    </source>
</evidence>
<dbReference type="PROSITE" id="PS51450">
    <property type="entry name" value="LRR"/>
    <property type="match status" value="7"/>
</dbReference>
<dbReference type="GO" id="GO:0007165">
    <property type="term" value="P:signal transduction"/>
    <property type="evidence" value="ECO:0007669"/>
    <property type="project" value="InterPro"/>
</dbReference>
<dbReference type="SMART" id="SM00369">
    <property type="entry name" value="LRR_TYP"/>
    <property type="match status" value="21"/>
</dbReference>
<dbReference type="InterPro" id="IPR000372">
    <property type="entry name" value="LRRNT"/>
</dbReference>
<dbReference type="GO" id="GO:0005615">
    <property type="term" value="C:extracellular space"/>
    <property type="evidence" value="ECO:0007669"/>
    <property type="project" value="TreeGrafter"/>
</dbReference>
<evidence type="ECO:0000313" key="17">
    <source>
        <dbReference type="Proteomes" id="UP000494165"/>
    </source>
</evidence>
<dbReference type="GO" id="GO:0005886">
    <property type="term" value="C:plasma membrane"/>
    <property type="evidence" value="ECO:0007669"/>
    <property type="project" value="UniProtKB-SubCell"/>
</dbReference>
<dbReference type="PROSITE" id="PS50104">
    <property type="entry name" value="TIR"/>
    <property type="match status" value="1"/>
</dbReference>
<evidence type="ECO:0000256" key="2">
    <source>
        <dbReference type="ARBA" id="ARBA00004479"/>
    </source>
</evidence>
<dbReference type="FunFam" id="3.80.10.10:FF:001438">
    <property type="entry name" value="Uncharacterized protein"/>
    <property type="match status" value="1"/>
</dbReference>
<dbReference type="Pfam" id="PF13855">
    <property type="entry name" value="LRR_8"/>
    <property type="match status" value="6"/>
</dbReference>